<organism evidence="1 2">
    <name type="scientific">Coemansia furcata</name>
    <dbReference type="NCBI Taxonomy" id="417177"/>
    <lineage>
        <taxon>Eukaryota</taxon>
        <taxon>Fungi</taxon>
        <taxon>Fungi incertae sedis</taxon>
        <taxon>Zoopagomycota</taxon>
        <taxon>Kickxellomycotina</taxon>
        <taxon>Kickxellomycetes</taxon>
        <taxon>Kickxellales</taxon>
        <taxon>Kickxellaceae</taxon>
        <taxon>Coemansia</taxon>
    </lineage>
</organism>
<proteinExistence type="predicted"/>
<comment type="caution">
    <text evidence="1">The sequence shown here is derived from an EMBL/GenBank/DDBJ whole genome shotgun (WGS) entry which is preliminary data.</text>
</comment>
<evidence type="ECO:0000313" key="2">
    <source>
        <dbReference type="Proteomes" id="UP001140096"/>
    </source>
</evidence>
<name>A0ACC1KU16_9FUNG</name>
<keyword evidence="2" id="KW-1185">Reference proteome</keyword>
<accession>A0ACC1KU16</accession>
<sequence>MAPVSGTSGLSSQTLREHPASRRARLVDILNPIASAATAGELSSTKEAPDSADQQRNIGSQLGPLPSLGVVLANVKSDE</sequence>
<protein>
    <submittedName>
        <fullName evidence="1">Uncharacterized protein</fullName>
    </submittedName>
</protein>
<gene>
    <name evidence="1" type="ORF">H4S07_006516</name>
</gene>
<dbReference type="Proteomes" id="UP001140096">
    <property type="component" value="Unassembled WGS sequence"/>
</dbReference>
<reference evidence="1" key="1">
    <citation type="submission" date="2022-07" db="EMBL/GenBank/DDBJ databases">
        <title>Phylogenomic reconstructions and comparative analyses of Kickxellomycotina fungi.</title>
        <authorList>
            <person name="Reynolds N.K."/>
            <person name="Stajich J.E."/>
            <person name="Barry K."/>
            <person name="Grigoriev I.V."/>
            <person name="Crous P."/>
            <person name="Smith M.E."/>
        </authorList>
    </citation>
    <scope>NUCLEOTIDE SEQUENCE</scope>
    <source>
        <strain evidence="1">CBS 102833</strain>
    </source>
</reference>
<feature type="non-terminal residue" evidence="1">
    <location>
        <position position="79"/>
    </location>
</feature>
<evidence type="ECO:0000313" key="1">
    <source>
        <dbReference type="EMBL" id="KAJ2795316.1"/>
    </source>
</evidence>
<dbReference type="EMBL" id="JANBUP010003927">
    <property type="protein sequence ID" value="KAJ2795316.1"/>
    <property type="molecule type" value="Genomic_DNA"/>
</dbReference>